<dbReference type="AlphaFoldDB" id="A0A3B1DHV6"/>
<protein>
    <recommendedName>
        <fullName evidence="2">PEP-CTERM protein-sorting domain-containing protein</fullName>
    </recommendedName>
</protein>
<name>A0A3B1DHV6_9ZZZZ</name>
<dbReference type="InterPro" id="IPR013424">
    <property type="entry name" value="Ice-binding_C"/>
</dbReference>
<sequence length="212" mass="22388">MKAWTYIVLAGIASVASAQWYNGDPDNENGLSAEFNTSVSDAYVFEDFDHAGGTITDIWGNYYIDGGVFGYKYEIRSGVSNGFGGTLHASGSTDGSYTVTPNGWDGFGFVAYTVAADIADIDLARGTYMLALSVGGNGSGRAFVQSTSGTNGVGTPNDNDLNWFRSGYFGADYVESYQGLDYSYGVNVPAPASVVLLGLGGLVGSRRRRSSR</sequence>
<proteinExistence type="predicted"/>
<organism evidence="1">
    <name type="scientific">hydrothermal vent metagenome</name>
    <dbReference type="NCBI Taxonomy" id="652676"/>
    <lineage>
        <taxon>unclassified sequences</taxon>
        <taxon>metagenomes</taxon>
        <taxon>ecological metagenomes</taxon>
    </lineage>
</organism>
<reference evidence="1" key="1">
    <citation type="submission" date="2018-06" db="EMBL/GenBank/DDBJ databases">
        <authorList>
            <person name="Zhirakovskaya E."/>
        </authorList>
    </citation>
    <scope>NUCLEOTIDE SEQUENCE</scope>
</reference>
<evidence type="ECO:0000313" key="1">
    <source>
        <dbReference type="EMBL" id="VAX41999.1"/>
    </source>
</evidence>
<dbReference type="NCBIfam" id="TIGR02595">
    <property type="entry name" value="PEP_CTERM"/>
    <property type="match status" value="1"/>
</dbReference>
<accession>A0A3B1DHV6</accession>
<dbReference type="EMBL" id="UOGK01000625">
    <property type="protein sequence ID" value="VAX41999.1"/>
    <property type="molecule type" value="Genomic_DNA"/>
</dbReference>
<evidence type="ECO:0008006" key="2">
    <source>
        <dbReference type="Google" id="ProtNLM"/>
    </source>
</evidence>
<gene>
    <name evidence="1" type="ORF">MNBD_PLANCTO03-2449</name>
</gene>